<dbReference type="GO" id="GO:0051056">
    <property type="term" value="P:regulation of small GTPase mediated signal transduction"/>
    <property type="evidence" value="ECO:0007669"/>
    <property type="project" value="InterPro"/>
</dbReference>
<proteinExistence type="predicted"/>
<gene>
    <name evidence="3" type="ORF">MNOR_LOCUS2409</name>
</gene>
<dbReference type="InterPro" id="IPR000331">
    <property type="entry name" value="Rap/Ran_GAP_dom"/>
</dbReference>
<evidence type="ECO:0000259" key="2">
    <source>
        <dbReference type="PROSITE" id="PS50085"/>
    </source>
</evidence>
<dbReference type="GO" id="GO:0005096">
    <property type="term" value="F:GTPase activator activity"/>
    <property type="evidence" value="ECO:0007669"/>
    <property type="project" value="UniProtKB-KW"/>
</dbReference>
<dbReference type="PANTHER" id="PTHR15711">
    <property type="entry name" value="RAP GTPASE-ACTIVATING PROTEIN"/>
    <property type="match status" value="1"/>
</dbReference>
<keyword evidence="1" id="KW-0343">GTPase activation</keyword>
<dbReference type="Pfam" id="PF02145">
    <property type="entry name" value="Rap_GAP"/>
    <property type="match status" value="1"/>
</dbReference>
<organism evidence="3 4">
    <name type="scientific">Meganyctiphanes norvegica</name>
    <name type="common">Northern krill</name>
    <name type="synonym">Thysanopoda norvegica</name>
    <dbReference type="NCBI Taxonomy" id="48144"/>
    <lineage>
        <taxon>Eukaryota</taxon>
        <taxon>Metazoa</taxon>
        <taxon>Ecdysozoa</taxon>
        <taxon>Arthropoda</taxon>
        <taxon>Crustacea</taxon>
        <taxon>Multicrustacea</taxon>
        <taxon>Malacostraca</taxon>
        <taxon>Eumalacostraca</taxon>
        <taxon>Eucarida</taxon>
        <taxon>Euphausiacea</taxon>
        <taxon>Euphausiidae</taxon>
        <taxon>Meganyctiphanes</taxon>
    </lineage>
</organism>
<evidence type="ECO:0000256" key="1">
    <source>
        <dbReference type="ARBA" id="ARBA00022468"/>
    </source>
</evidence>
<name>A0AAV2PMN7_MEGNR</name>
<dbReference type="PROSITE" id="PS50085">
    <property type="entry name" value="RAPGAP"/>
    <property type="match status" value="1"/>
</dbReference>
<comment type="caution">
    <text evidence="3">The sequence shown here is derived from an EMBL/GenBank/DDBJ whole genome shotgun (WGS) entry which is preliminary data.</text>
</comment>
<feature type="non-terminal residue" evidence="3">
    <location>
        <position position="274"/>
    </location>
</feature>
<dbReference type="PANTHER" id="PTHR15711:SF62">
    <property type="entry name" value="GTPASE-ACTIVATING RAP_RAN-GAP DOMAIN-LIKE PROTEIN 3"/>
    <property type="match status" value="1"/>
</dbReference>
<dbReference type="Proteomes" id="UP001497623">
    <property type="component" value="Unassembled WGS sequence"/>
</dbReference>
<protein>
    <recommendedName>
        <fullName evidence="2">Rap-GAP domain-containing protein</fullName>
    </recommendedName>
</protein>
<evidence type="ECO:0000313" key="4">
    <source>
        <dbReference type="Proteomes" id="UP001497623"/>
    </source>
</evidence>
<dbReference type="SUPFAM" id="SSF111347">
    <property type="entry name" value="Rap/Ran-GAP"/>
    <property type="match status" value="1"/>
</dbReference>
<evidence type="ECO:0000313" key="3">
    <source>
        <dbReference type="EMBL" id="CAL4062110.1"/>
    </source>
</evidence>
<sequence length="274" mass="31014">MKEAPGMKGTNWVPLIMKRSTCGHLVLRVPPGMIGATYYEGGIWVLPIMKGKGGHLLRRVLPIMKGESGGRLQMYGSPSTPILENPEYQTRWYFKYFLGKLHQNYVGSDIEKNPFFLSVVLTDANNQCVPQYRAILWRKTGASRICLSYTPAKPMTVKQILSNFQNMDKIEKGPKEIFTPEIQKDLLLLEEQEGSVNFKFGILYMKPGQTSDDEILSNECGSRNLDKFLGLLGEKVRLKAWDKFRGGLDVKERSAAGNWKILQSRPKGSRRIAP</sequence>
<feature type="domain" description="Rap-GAP" evidence="2">
    <location>
        <begin position="186"/>
        <end position="274"/>
    </location>
</feature>
<dbReference type="Gene3D" id="3.30.1120.160">
    <property type="match status" value="1"/>
</dbReference>
<reference evidence="3 4" key="1">
    <citation type="submission" date="2024-05" db="EMBL/GenBank/DDBJ databases">
        <authorList>
            <person name="Wallberg A."/>
        </authorList>
    </citation>
    <scope>NUCLEOTIDE SEQUENCE [LARGE SCALE GENOMIC DNA]</scope>
</reference>
<dbReference type="InterPro" id="IPR050989">
    <property type="entry name" value="Rap1_Ran_GAP"/>
</dbReference>
<dbReference type="AlphaFoldDB" id="A0AAV2PMN7"/>
<dbReference type="EMBL" id="CAXKWB010000728">
    <property type="protein sequence ID" value="CAL4062110.1"/>
    <property type="molecule type" value="Genomic_DNA"/>
</dbReference>
<dbReference type="InterPro" id="IPR035974">
    <property type="entry name" value="Rap/Ran-GAP_sf"/>
</dbReference>
<accession>A0AAV2PMN7</accession>
<keyword evidence="4" id="KW-1185">Reference proteome</keyword>